<protein>
    <submittedName>
        <fullName evidence="1">Baseplate assembly protein</fullName>
    </submittedName>
</protein>
<organism evidence="1 2">
    <name type="scientific">Danxiaibacter flavus</name>
    <dbReference type="NCBI Taxonomy" id="3049108"/>
    <lineage>
        <taxon>Bacteria</taxon>
        <taxon>Pseudomonadati</taxon>
        <taxon>Bacteroidota</taxon>
        <taxon>Chitinophagia</taxon>
        <taxon>Chitinophagales</taxon>
        <taxon>Chitinophagaceae</taxon>
        <taxon>Danxiaibacter</taxon>
    </lineage>
</organism>
<dbReference type="EMBL" id="JAULBC010000003">
    <property type="protein sequence ID" value="MEX6688162.1"/>
    <property type="molecule type" value="Genomic_DNA"/>
</dbReference>
<dbReference type="InterPro" id="IPR011749">
    <property type="entry name" value="CHP02243"/>
</dbReference>
<evidence type="ECO:0000313" key="1">
    <source>
        <dbReference type="EMBL" id="MEX6688162.1"/>
    </source>
</evidence>
<proteinExistence type="predicted"/>
<dbReference type="Proteomes" id="UP001560573">
    <property type="component" value="Unassembled WGS sequence"/>
</dbReference>
<gene>
    <name evidence="1" type="ORF">QTN47_11685</name>
</gene>
<dbReference type="NCBIfam" id="TIGR02243">
    <property type="entry name" value="putative baseplate assembly protein"/>
    <property type="match status" value="1"/>
</dbReference>
<comment type="caution">
    <text evidence="1">The sequence shown here is derived from an EMBL/GenBank/DDBJ whole genome shotgun (WGS) entry which is preliminary data.</text>
</comment>
<sequence length="895" mass="97989">MDTCHCCEGLSVQTPVEIYNRAGLNAIAYRVGTHPQFKESLLARLSLADQPTLKNLTTREDNDFSIALLDAWSVVSDVLTFYQERIANESYLATATERFSILQLARLIGYELRPGVAATAYIAFTLDDSASALGPVLPSNNLTGLLQSLPPITIDKGIKLQSIPGPGEKAQTFETVENISARAEWNNIKPRLTQPQDPLVETDNIILLKGTNLNLKKGDILRVNYPDNGIKLKTIFNIVVDNDARTTRLNLKTVTTLPNYRKPVFAFGNLAQILNPVLLNQNVVFGLVNKVAWKESDFNILVNTNRWVPKDVYQSINTQAAGLPPETESSAFVFRKRAPVFGYNAQKKITYNGNIPNPPSSWTEWDISGIEKNNIVYLDNAYEEIVDDSYIAIQNPDATNPSVSFYKVNAVNVTSRTEYGMSTKTTKLSIDSTSDWWGSGTTLASLRSIVVYAQSEQLDLAELPIEDEVTGVTLTLDRYYPGLREGQAIIISGERSDLQGVSSSELLFIKTVEIIGGFTELTFVDPGIQYSYIRKTVAINANVAMATHGETVQEVLGNGDASTIFQTFKLKQPPLTFITADTDSGVQSTLEIRVNDLLWHEVPYFLDHGQDERIYITRQDNDSNTIVTFGDGINGARVPTGLQNIKATYRKGIGTGGLVKANQLSQLQTKPLGVKSAINPVSANGAQDAEQLDSARNNASLTILTLGRVVSLQDYEDFARAFAGIEKTLATWTLVNGRRHVYITVAGTDGAEVPEDSKLGINLLAAINKAGDPRVAIKIASYSPRYFQISANVVVDPDYIAANVIAAVEKNLRDTFSFKARKFAQSVTYSEVVACMQQTPGVIAVNINSLVRSEDPATNIPDVIDAAMPVITTTSVKGAELLTLDPRPVDLKVIS</sequence>
<accession>A0ABV3ZE59</accession>
<dbReference type="RefSeq" id="WP_369329570.1">
    <property type="nucleotide sequence ID" value="NZ_JAULBC010000003.1"/>
</dbReference>
<keyword evidence="2" id="KW-1185">Reference proteome</keyword>
<name>A0ABV3ZE59_9BACT</name>
<evidence type="ECO:0000313" key="2">
    <source>
        <dbReference type="Proteomes" id="UP001560573"/>
    </source>
</evidence>
<reference evidence="1 2" key="1">
    <citation type="submission" date="2023-07" db="EMBL/GenBank/DDBJ databases">
        <authorList>
            <person name="Lian W.-H."/>
        </authorList>
    </citation>
    <scope>NUCLEOTIDE SEQUENCE [LARGE SCALE GENOMIC DNA]</scope>
    <source>
        <strain evidence="1 2">SYSU DXS3180</strain>
    </source>
</reference>